<keyword evidence="1" id="KW-0812">Transmembrane</keyword>
<dbReference type="RefSeq" id="WP_077457759.1">
    <property type="nucleotide sequence ID" value="NZ_MUEO01000011.1"/>
</dbReference>
<keyword evidence="1" id="KW-1133">Transmembrane helix</keyword>
<comment type="caution">
    <text evidence="2">The sequence shown here is derived from an EMBL/GenBank/DDBJ whole genome shotgun (WGS) entry which is preliminary data.</text>
</comment>
<dbReference type="AlphaFoldDB" id="A0AB36K7U1"/>
<name>A0AB36K7U1_9GAMM</name>
<feature type="transmembrane region" description="Helical" evidence="1">
    <location>
        <begin position="90"/>
        <end position="112"/>
    </location>
</feature>
<evidence type="ECO:0008006" key="4">
    <source>
        <dbReference type="Google" id="ProtNLM"/>
    </source>
</evidence>
<evidence type="ECO:0000313" key="2">
    <source>
        <dbReference type="EMBL" id="OOE44834.1"/>
    </source>
</evidence>
<keyword evidence="1" id="KW-0472">Membrane</keyword>
<evidence type="ECO:0000256" key="1">
    <source>
        <dbReference type="SAM" id="Phobius"/>
    </source>
</evidence>
<sequence>MAYNTENFTPQSSKLPHGFLQQLLTKGKVFPFTKANDTIALSLAEEVTPSYIKEIESDNKSLYWNEERLNSEALSGWSQFYTFLLTMSKVILMFFLPIPYFFIMVSLLFGPMDFDSSWRSWSTIFYVITLCFTLPCLLIWGHYKLVCKGYYFLAPFLKSKRVYSLNRQTGMVTLYKRGNKVRFTHPFIEFDCVLMSAPSPQGHLNYNLMLVHRYQPYSVGVPISNLIGTNERVVEYQRLWNMIQRYMDVSQPMPDLLVLEEARAKDPVTAAHDQQTGRDPRYWRDMSDDTYKKTLAEIAEKQKTSPATGPKINIFADS</sequence>
<dbReference type="EMBL" id="MUEO01000011">
    <property type="protein sequence ID" value="OOE44834.1"/>
    <property type="molecule type" value="Genomic_DNA"/>
</dbReference>
<protein>
    <recommendedName>
        <fullName evidence="4">DUF304 domain-containing protein</fullName>
    </recommendedName>
</protein>
<evidence type="ECO:0000313" key="3">
    <source>
        <dbReference type="Proteomes" id="UP000188726"/>
    </source>
</evidence>
<reference evidence="2 3" key="1">
    <citation type="journal article" date="2017" name="Genome Announc.">
        <title>Draft Genome Sequences of Salinivibrio proteolyticus, Salinivibrio sharmensis, Salinivibrio siamensis, Salinivibrio costicola subsp. alcaliphilus, Salinivibrio costicola subsp. vallismortis, and 29 New Isolates Belonging to the Genus Salinivibrio.</title>
        <authorList>
            <person name="Lopez-Hermoso C."/>
            <person name="de la Haba R.R."/>
            <person name="Sanchez-Porro C."/>
            <person name="Bayliss S.C."/>
            <person name="Feil E.J."/>
            <person name="Ventosa A."/>
        </authorList>
    </citation>
    <scope>NUCLEOTIDE SEQUENCE [LARGE SCALE GENOMIC DNA]</scope>
    <source>
        <strain evidence="2 3">IC202</strain>
    </source>
</reference>
<dbReference type="Proteomes" id="UP000188726">
    <property type="component" value="Unassembled WGS sequence"/>
</dbReference>
<gene>
    <name evidence="2" type="ORF">BZG09_06160</name>
</gene>
<organism evidence="2 3">
    <name type="scientific">Salinivibrio kushneri</name>
    <dbReference type="NCBI Taxonomy" id="1908198"/>
    <lineage>
        <taxon>Bacteria</taxon>
        <taxon>Pseudomonadati</taxon>
        <taxon>Pseudomonadota</taxon>
        <taxon>Gammaproteobacteria</taxon>
        <taxon>Vibrionales</taxon>
        <taxon>Vibrionaceae</taxon>
        <taxon>Salinivibrio</taxon>
    </lineage>
</organism>
<proteinExistence type="predicted"/>
<feature type="transmembrane region" description="Helical" evidence="1">
    <location>
        <begin position="124"/>
        <end position="143"/>
    </location>
</feature>
<accession>A0AB36K7U1</accession>